<evidence type="ECO:0000313" key="3">
    <source>
        <dbReference type="EnsemblProtists" id="PYU1_T000359"/>
    </source>
</evidence>
<feature type="region of interest" description="Disordered" evidence="2">
    <location>
        <begin position="53"/>
        <end position="340"/>
    </location>
</feature>
<name>K3W5W8_GLOUD</name>
<dbReference type="InParanoid" id="K3W5W8"/>
<dbReference type="Proteomes" id="UP000019132">
    <property type="component" value="Unassembled WGS sequence"/>
</dbReference>
<feature type="compositionally biased region" description="Polar residues" evidence="2">
    <location>
        <begin position="364"/>
        <end position="379"/>
    </location>
</feature>
<accession>K3W5W8</accession>
<dbReference type="AlphaFoldDB" id="K3W5W8"/>
<keyword evidence="4" id="KW-1185">Reference proteome</keyword>
<reference evidence="4" key="2">
    <citation type="submission" date="2010-04" db="EMBL/GenBank/DDBJ databases">
        <authorList>
            <person name="Buell R."/>
            <person name="Hamilton J."/>
            <person name="Hostetler J."/>
        </authorList>
    </citation>
    <scope>NUCLEOTIDE SEQUENCE [LARGE SCALE GENOMIC DNA]</scope>
    <source>
        <strain evidence="4">DAOM:BR144</strain>
    </source>
</reference>
<feature type="compositionally biased region" description="Basic and acidic residues" evidence="2">
    <location>
        <begin position="117"/>
        <end position="127"/>
    </location>
</feature>
<proteinExistence type="predicted"/>
<keyword evidence="1" id="KW-0175">Coiled coil</keyword>
<reference evidence="4" key="1">
    <citation type="journal article" date="2010" name="Genome Biol.">
        <title>Genome sequence of the necrotrophic plant pathogen Pythium ultimum reveals original pathogenicity mechanisms and effector repertoire.</title>
        <authorList>
            <person name="Levesque C.A."/>
            <person name="Brouwer H."/>
            <person name="Cano L."/>
            <person name="Hamilton J.P."/>
            <person name="Holt C."/>
            <person name="Huitema E."/>
            <person name="Raffaele S."/>
            <person name="Robideau G.P."/>
            <person name="Thines M."/>
            <person name="Win J."/>
            <person name="Zerillo M.M."/>
            <person name="Beakes G.W."/>
            <person name="Boore J.L."/>
            <person name="Busam D."/>
            <person name="Dumas B."/>
            <person name="Ferriera S."/>
            <person name="Fuerstenberg S.I."/>
            <person name="Gachon C.M."/>
            <person name="Gaulin E."/>
            <person name="Govers F."/>
            <person name="Grenville-Briggs L."/>
            <person name="Horner N."/>
            <person name="Hostetler J."/>
            <person name="Jiang R.H."/>
            <person name="Johnson J."/>
            <person name="Krajaejun T."/>
            <person name="Lin H."/>
            <person name="Meijer H.J."/>
            <person name="Moore B."/>
            <person name="Morris P."/>
            <person name="Phuntmart V."/>
            <person name="Puiu D."/>
            <person name="Shetty J."/>
            <person name="Stajich J.E."/>
            <person name="Tripathy S."/>
            <person name="Wawra S."/>
            <person name="van West P."/>
            <person name="Whitty B.R."/>
            <person name="Coutinho P.M."/>
            <person name="Henrissat B."/>
            <person name="Martin F."/>
            <person name="Thomas P.D."/>
            <person name="Tyler B.M."/>
            <person name="De Vries R.P."/>
            <person name="Kamoun S."/>
            <person name="Yandell M."/>
            <person name="Tisserat N."/>
            <person name="Buell C.R."/>
        </authorList>
    </citation>
    <scope>NUCLEOTIDE SEQUENCE</scope>
    <source>
        <strain evidence="4">DAOM:BR144</strain>
    </source>
</reference>
<feature type="compositionally biased region" description="Polar residues" evidence="2">
    <location>
        <begin position="247"/>
        <end position="281"/>
    </location>
</feature>
<feature type="compositionally biased region" description="Low complexity" evidence="2">
    <location>
        <begin position="77"/>
        <end position="91"/>
    </location>
</feature>
<reference evidence="3" key="3">
    <citation type="submission" date="2015-02" db="UniProtKB">
        <authorList>
            <consortium name="EnsemblProtists"/>
        </authorList>
    </citation>
    <scope>IDENTIFICATION</scope>
    <source>
        <strain evidence="3">DAOM BR144</strain>
    </source>
</reference>
<protein>
    <submittedName>
        <fullName evidence="3">Uncharacterized protein</fullName>
    </submittedName>
</protein>
<evidence type="ECO:0000256" key="1">
    <source>
        <dbReference type="SAM" id="Coils"/>
    </source>
</evidence>
<feature type="coiled-coil region" evidence="1">
    <location>
        <begin position="19"/>
        <end position="53"/>
    </location>
</feature>
<feature type="region of interest" description="Disordered" evidence="2">
    <location>
        <begin position="359"/>
        <end position="379"/>
    </location>
</feature>
<dbReference type="EMBL" id="GL376636">
    <property type="status" value="NOT_ANNOTATED_CDS"/>
    <property type="molecule type" value="Genomic_DNA"/>
</dbReference>
<dbReference type="VEuPathDB" id="FungiDB:PYU1_G000359"/>
<dbReference type="EnsemblProtists" id="PYU1_T000359">
    <property type="protein sequence ID" value="PYU1_T000359"/>
    <property type="gene ID" value="PYU1_G000359"/>
</dbReference>
<dbReference type="eggNOG" id="ENOG502QRAS">
    <property type="taxonomic scope" value="Eukaryota"/>
</dbReference>
<dbReference type="HOGENOM" id="CLU_029007_0_0_1"/>
<evidence type="ECO:0000256" key="2">
    <source>
        <dbReference type="SAM" id="MobiDB-lite"/>
    </source>
</evidence>
<dbReference type="STRING" id="431595.K3W5W8"/>
<feature type="compositionally biased region" description="Basic and acidic residues" evidence="2">
    <location>
        <begin position="205"/>
        <end position="214"/>
    </location>
</feature>
<feature type="compositionally biased region" description="Low complexity" evidence="2">
    <location>
        <begin position="171"/>
        <end position="194"/>
    </location>
</feature>
<sequence length="379" mass="41705">MEQERADAKGKMNDSNRLVEETLSQLQLMKVQMEETQLKNRELMRQLAIARAKAGVVHQPSKQPAAARLSARTNTPLGASTGSAAAVSGRVALRKRNTLPTRFRQQHPYGESDDEDGHTTDGDDDRVGSQQPQPQRPFRRFDPTAYQLEKQRKLRMRSQSPNANGRPRRNSAGGYTSDSSAGGYSSAGSNGLNRSSRRGRTRTRASVEHQREVAARLSSPKRVPNPDPPVSAPRFQTPPLHHRPGTRTVNRGRSPSPNTANRRNIMGQQQTPSSAASQIPSRHNRFGQQQQQQQRGLTSGRPPPPPTTTKRSGPVKRRPSPARKAAESSKPNALLADTSMDSFSDIDDRLNALQQFLKEAKQGSGATTNNSQKQADALR</sequence>
<organism evidence="3 4">
    <name type="scientific">Globisporangium ultimum (strain ATCC 200006 / CBS 805.95 / DAOM BR144)</name>
    <name type="common">Pythium ultimum</name>
    <dbReference type="NCBI Taxonomy" id="431595"/>
    <lineage>
        <taxon>Eukaryota</taxon>
        <taxon>Sar</taxon>
        <taxon>Stramenopiles</taxon>
        <taxon>Oomycota</taxon>
        <taxon>Peronosporomycetes</taxon>
        <taxon>Pythiales</taxon>
        <taxon>Pythiaceae</taxon>
        <taxon>Globisporangium</taxon>
    </lineage>
</organism>
<evidence type="ECO:0000313" key="4">
    <source>
        <dbReference type="Proteomes" id="UP000019132"/>
    </source>
</evidence>